<dbReference type="EMBL" id="ML014242">
    <property type="protein sequence ID" value="RKP00002.1"/>
    <property type="molecule type" value="Genomic_DNA"/>
</dbReference>
<dbReference type="Gene3D" id="3.30.70.2510">
    <property type="match status" value="1"/>
</dbReference>
<dbReference type="PANTHER" id="PTHR21568">
    <property type="entry name" value="TRNA PSEUDOURIDINE SYNTHASE PUS10"/>
    <property type="match status" value="1"/>
</dbReference>
<dbReference type="InterPro" id="IPR048741">
    <property type="entry name" value="Pus10-like_C"/>
</dbReference>
<dbReference type="AlphaFoldDB" id="A0A4P9X4M4"/>
<reference evidence="7" key="1">
    <citation type="journal article" date="2018" name="Nat. Microbiol.">
        <title>Leveraging single-cell genomics to expand the fungal tree of life.</title>
        <authorList>
            <person name="Ahrendt S.R."/>
            <person name="Quandt C.A."/>
            <person name="Ciobanu D."/>
            <person name="Clum A."/>
            <person name="Salamov A."/>
            <person name="Andreopoulos B."/>
            <person name="Cheng J.F."/>
            <person name="Woyke T."/>
            <person name="Pelin A."/>
            <person name="Henrissat B."/>
            <person name="Reynolds N.K."/>
            <person name="Benny G.L."/>
            <person name="Smith M.E."/>
            <person name="James T.Y."/>
            <person name="Grigoriev I.V."/>
        </authorList>
    </citation>
    <scope>NUCLEOTIDE SEQUENCE [LARGE SCALE GENOMIC DNA]</scope>
    <source>
        <strain evidence="7">ATCC 52028</strain>
    </source>
</reference>
<dbReference type="EC" id="5.4.99.25" evidence="1"/>
<dbReference type="GO" id="GO:0160148">
    <property type="term" value="F:tRNA pseudouridine(55) synthase activity"/>
    <property type="evidence" value="ECO:0007669"/>
    <property type="project" value="UniProtKB-EC"/>
</dbReference>
<dbReference type="PANTHER" id="PTHR21568:SF0">
    <property type="entry name" value="TRNA PSEUDOURIDINE SYNTHASE PUS10"/>
    <property type="match status" value="1"/>
</dbReference>
<dbReference type="OrthoDB" id="271937at2759"/>
<feature type="non-terminal residue" evidence="6">
    <location>
        <position position="434"/>
    </location>
</feature>
<organism evidence="6 7">
    <name type="scientific">Caulochytrium protostelioides</name>
    <dbReference type="NCBI Taxonomy" id="1555241"/>
    <lineage>
        <taxon>Eukaryota</taxon>
        <taxon>Fungi</taxon>
        <taxon>Fungi incertae sedis</taxon>
        <taxon>Chytridiomycota</taxon>
        <taxon>Chytridiomycota incertae sedis</taxon>
        <taxon>Chytridiomycetes</taxon>
        <taxon>Caulochytriales</taxon>
        <taxon>Caulochytriaceae</taxon>
        <taxon>Caulochytrium</taxon>
    </lineage>
</organism>
<dbReference type="Pfam" id="PF21238">
    <property type="entry name" value="Pus10_C"/>
    <property type="match status" value="1"/>
</dbReference>
<sequence>PKAVCPACLGMLHQDYNTYATQVWSAIQAGGYVGQTSFTMRQRLPVELTVRQRSVELALQHAFPQPEGPFPPIIDPKEYVRVIATPFIERVSGYRYDKASPFSMEWVWTHAPTAEGWRFLTKIPQVILRTPKPKARRGGVFVPALHQLGEACEASTYADFVTHAYCPPPIPDEPAVLANVLMKQESLFVAGRYCKIARGISNSPWLLGKHRLSPESVEEWAGDPISAYLGSAERRFCSAGREDADVLCLGQGRPFYIEFLNPKKAVVTVEELQTLQATINAAARGKVQVRDLQPVTQQATRVLKDSASTKSKSYRCTIRLVPALPATTEKKNLIASIAGMMPLAVAQGNPTRTPRRADLVRHKMIESILIKYTPTAANEIDILVVDLTTSAGTYVKEFMHSDSGRTEPSIKSLLSRDAVEVVSLDVLAVHLDWP</sequence>
<gene>
    <name evidence="6" type="ORF">CXG81DRAFT_3928</name>
</gene>
<evidence type="ECO:0000256" key="2">
    <source>
        <dbReference type="ARBA" id="ARBA00022694"/>
    </source>
</evidence>
<evidence type="ECO:0000259" key="4">
    <source>
        <dbReference type="Pfam" id="PF21237"/>
    </source>
</evidence>
<evidence type="ECO:0000256" key="3">
    <source>
        <dbReference type="ARBA" id="ARBA00023235"/>
    </source>
</evidence>
<keyword evidence="2" id="KW-0819">tRNA processing</keyword>
<dbReference type="Gene3D" id="3.30.70.3190">
    <property type="match status" value="1"/>
</dbReference>
<feature type="domain" description="Pus10 N-terminal eukaryotes" evidence="4">
    <location>
        <begin position="5"/>
        <end position="180"/>
    </location>
</feature>
<dbReference type="InterPro" id="IPR048742">
    <property type="entry name" value="Pus10_N_euk"/>
</dbReference>
<evidence type="ECO:0000256" key="1">
    <source>
        <dbReference type="ARBA" id="ARBA00012787"/>
    </source>
</evidence>
<dbReference type="Pfam" id="PF21237">
    <property type="entry name" value="Pus10_N_euk"/>
    <property type="match status" value="1"/>
</dbReference>
<proteinExistence type="predicted"/>
<accession>A0A4P9X4M4</accession>
<evidence type="ECO:0000313" key="7">
    <source>
        <dbReference type="Proteomes" id="UP000274922"/>
    </source>
</evidence>
<dbReference type="STRING" id="1555241.A0A4P9X4M4"/>
<evidence type="ECO:0000259" key="5">
    <source>
        <dbReference type="Pfam" id="PF21238"/>
    </source>
</evidence>
<protein>
    <recommendedName>
        <fullName evidence="1">tRNA pseudouridine(55) synthase</fullName>
        <ecNumber evidence="1">5.4.99.25</ecNumber>
    </recommendedName>
</protein>
<dbReference type="InterPro" id="IPR039894">
    <property type="entry name" value="Pus10-like"/>
</dbReference>
<dbReference type="GO" id="GO:0031119">
    <property type="term" value="P:tRNA pseudouridine synthesis"/>
    <property type="evidence" value="ECO:0007669"/>
    <property type="project" value="TreeGrafter"/>
</dbReference>
<keyword evidence="3" id="KW-0413">Isomerase</keyword>
<dbReference type="Proteomes" id="UP000274922">
    <property type="component" value="Unassembled WGS sequence"/>
</dbReference>
<feature type="domain" description="Pus10-like C-terminal" evidence="5">
    <location>
        <begin position="188"/>
        <end position="429"/>
    </location>
</feature>
<dbReference type="FunFam" id="3.30.70.2510:FF:000001">
    <property type="entry name" value="tRNA pseudouridine synthase Pus10"/>
    <property type="match status" value="1"/>
</dbReference>
<keyword evidence="7" id="KW-1185">Reference proteome</keyword>
<evidence type="ECO:0000313" key="6">
    <source>
        <dbReference type="EMBL" id="RKP00002.1"/>
    </source>
</evidence>
<feature type="non-terminal residue" evidence="6">
    <location>
        <position position="1"/>
    </location>
</feature>
<name>A0A4P9X4M4_9FUNG</name>